<gene>
    <name evidence="2" type="ORF">TK0001_5571</name>
</gene>
<evidence type="ECO:0000313" key="2">
    <source>
        <dbReference type="EMBL" id="SOR32137.1"/>
    </source>
</evidence>
<protein>
    <submittedName>
        <fullName evidence="2">Uncharacterized protein</fullName>
    </submittedName>
</protein>
<dbReference type="Proteomes" id="UP000233769">
    <property type="component" value="Chromosome tk0001"/>
</dbReference>
<feature type="compositionally biased region" description="Basic and acidic residues" evidence="1">
    <location>
        <begin position="96"/>
        <end position="116"/>
    </location>
</feature>
<accession>A0A2N9AXT5</accession>
<dbReference type="AlphaFoldDB" id="A0A2N9AXT5"/>
<organism evidence="2 3">
    <name type="scientific">Methylorubrum extorquens</name>
    <name type="common">Methylobacterium dichloromethanicum</name>
    <name type="synonym">Methylobacterium extorquens</name>
    <dbReference type="NCBI Taxonomy" id="408"/>
    <lineage>
        <taxon>Bacteria</taxon>
        <taxon>Pseudomonadati</taxon>
        <taxon>Pseudomonadota</taxon>
        <taxon>Alphaproteobacteria</taxon>
        <taxon>Hyphomicrobiales</taxon>
        <taxon>Methylobacteriaceae</taxon>
        <taxon>Methylorubrum</taxon>
    </lineage>
</organism>
<proteinExistence type="predicted"/>
<name>A0A2N9AXT5_METEX</name>
<dbReference type="EMBL" id="LT962688">
    <property type="protein sequence ID" value="SOR32137.1"/>
    <property type="molecule type" value="Genomic_DNA"/>
</dbReference>
<evidence type="ECO:0000313" key="3">
    <source>
        <dbReference type="Proteomes" id="UP000233769"/>
    </source>
</evidence>
<reference evidence="3" key="1">
    <citation type="submission" date="2017-10" db="EMBL/GenBank/DDBJ databases">
        <authorList>
            <person name="Regsiter A."/>
            <person name="William W."/>
        </authorList>
    </citation>
    <scope>NUCLEOTIDE SEQUENCE [LARGE SCALE GENOMIC DNA]</scope>
</reference>
<feature type="region of interest" description="Disordered" evidence="1">
    <location>
        <begin position="83"/>
        <end position="116"/>
    </location>
</feature>
<evidence type="ECO:0000256" key="1">
    <source>
        <dbReference type="SAM" id="MobiDB-lite"/>
    </source>
</evidence>
<sequence>MLLAALTAARLMTASRPIKQCTKNLQQWNGRVGPLGRDTAEEMTMPYLRLAGLSIAAALALGAGSGAQAAPLSAFRPTVEASAGASELVVKTQTHGMDRRGDRRTDRQDRRNDRRR</sequence>